<name>A0ABN9VTY2_9DINO</name>
<accession>A0ABN9VTY2</accession>
<dbReference type="EMBL" id="CAUYUJ010017546">
    <property type="protein sequence ID" value="CAK0875710.1"/>
    <property type="molecule type" value="Genomic_DNA"/>
</dbReference>
<sequence>LSPCHWPRLSATDGGCWGSPPAPLGRPRLEKSPAAVGPRRRGEKEEEEDEEEEGGGDGSQACPRQTEAAGAALWRISDARAWKNRQRQLGLGGGGRRRRRRRRRRRKGRRRWVAGLYATDGGARRSSPSPCPPSQGQKPCESRNTQGEHSPPVVLRASGSRKIASGSRGRGRRGAGAAGGGPRHRGPSNDYRRGRPQPGSRPQKDPAGGNASPPTACRRTTSSREGGEERRGGGAAAGEGGAFSGPRKSPIASLARAANRDDSSASSSQGGPNSTTRPASSTRMRSAPTTVCSLCVSRACPPDRGIFDEG</sequence>
<evidence type="ECO:0000313" key="2">
    <source>
        <dbReference type="EMBL" id="CAK0875710.1"/>
    </source>
</evidence>
<feature type="compositionally biased region" description="Basic residues" evidence="1">
    <location>
        <begin position="95"/>
        <end position="112"/>
    </location>
</feature>
<protein>
    <submittedName>
        <fullName evidence="2">Uncharacterized protein</fullName>
    </submittedName>
</protein>
<feature type="region of interest" description="Disordered" evidence="1">
    <location>
        <begin position="1"/>
        <end position="288"/>
    </location>
</feature>
<proteinExistence type="predicted"/>
<feature type="compositionally biased region" description="Polar residues" evidence="1">
    <location>
        <begin position="269"/>
        <end position="288"/>
    </location>
</feature>
<feature type="compositionally biased region" description="Gly residues" evidence="1">
    <location>
        <begin position="233"/>
        <end position="243"/>
    </location>
</feature>
<feature type="compositionally biased region" description="Low complexity" evidence="1">
    <location>
        <begin position="156"/>
        <end position="167"/>
    </location>
</feature>
<reference evidence="2" key="1">
    <citation type="submission" date="2023-10" db="EMBL/GenBank/DDBJ databases">
        <authorList>
            <person name="Chen Y."/>
            <person name="Shah S."/>
            <person name="Dougan E. K."/>
            <person name="Thang M."/>
            <person name="Chan C."/>
        </authorList>
    </citation>
    <scope>NUCLEOTIDE SEQUENCE [LARGE SCALE GENOMIC DNA]</scope>
</reference>
<feature type="non-terminal residue" evidence="2">
    <location>
        <position position="1"/>
    </location>
</feature>
<gene>
    <name evidence="2" type="ORF">PCOR1329_LOCUS60306</name>
</gene>
<evidence type="ECO:0000256" key="1">
    <source>
        <dbReference type="SAM" id="MobiDB-lite"/>
    </source>
</evidence>
<keyword evidence="3" id="KW-1185">Reference proteome</keyword>
<feature type="compositionally biased region" description="Acidic residues" evidence="1">
    <location>
        <begin position="45"/>
        <end position="55"/>
    </location>
</feature>
<organism evidence="2 3">
    <name type="scientific">Prorocentrum cordatum</name>
    <dbReference type="NCBI Taxonomy" id="2364126"/>
    <lineage>
        <taxon>Eukaryota</taxon>
        <taxon>Sar</taxon>
        <taxon>Alveolata</taxon>
        <taxon>Dinophyceae</taxon>
        <taxon>Prorocentrales</taxon>
        <taxon>Prorocentraceae</taxon>
        <taxon>Prorocentrum</taxon>
    </lineage>
</organism>
<evidence type="ECO:0000313" key="3">
    <source>
        <dbReference type="Proteomes" id="UP001189429"/>
    </source>
</evidence>
<dbReference type="Proteomes" id="UP001189429">
    <property type="component" value="Unassembled WGS sequence"/>
</dbReference>
<comment type="caution">
    <text evidence="2">The sequence shown here is derived from an EMBL/GenBank/DDBJ whole genome shotgun (WGS) entry which is preliminary data.</text>
</comment>